<proteinExistence type="predicted"/>
<evidence type="ECO:0000313" key="3">
    <source>
        <dbReference type="EMBL" id="EME83606.1"/>
    </source>
</evidence>
<dbReference type="KEGG" id="pfj:MYCFIDRAFT_175031"/>
<evidence type="ECO:0000256" key="1">
    <source>
        <dbReference type="SAM" id="MobiDB-lite"/>
    </source>
</evidence>
<dbReference type="AlphaFoldDB" id="M3AG90"/>
<dbReference type="CDD" id="cd02947">
    <property type="entry name" value="TRX_family"/>
    <property type="match status" value="1"/>
</dbReference>
<reference evidence="3 4" key="1">
    <citation type="journal article" date="2012" name="PLoS Pathog.">
        <title>Diverse lifestyles and strategies of plant pathogenesis encoded in the genomes of eighteen Dothideomycetes fungi.</title>
        <authorList>
            <person name="Ohm R.A."/>
            <person name="Feau N."/>
            <person name="Henrissat B."/>
            <person name="Schoch C.L."/>
            <person name="Horwitz B.A."/>
            <person name="Barry K.W."/>
            <person name="Condon B.J."/>
            <person name="Copeland A.C."/>
            <person name="Dhillon B."/>
            <person name="Glaser F."/>
            <person name="Hesse C.N."/>
            <person name="Kosti I."/>
            <person name="LaButti K."/>
            <person name="Lindquist E.A."/>
            <person name="Lucas S."/>
            <person name="Salamov A.A."/>
            <person name="Bradshaw R.E."/>
            <person name="Ciuffetti L."/>
            <person name="Hamelin R.C."/>
            <person name="Kema G.H.J."/>
            <person name="Lawrence C."/>
            <person name="Scott J.A."/>
            <person name="Spatafora J.W."/>
            <person name="Turgeon B.G."/>
            <person name="de Wit P.J.G.M."/>
            <person name="Zhong S."/>
            <person name="Goodwin S.B."/>
            <person name="Grigoriev I.V."/>
        </authorList>
    </citation>
    <scope>NUCLEOTIDE SEQUENCE [LARGE SCALE GENOMIC DNA]</scope>
    <source>
        <strain evidence="3 4">CIRAD86</strain>
    </source>
</reference>
<feature type="region of interest" description="Disordered" evidence="1">
    <location>
        <begin position="54"/>
        <end position="84"/>
    </location>
</feature>
<dbReference type="Gene3D" id="3.40.30.10">
    <property type="entry name" value="Glutaredoxin"/>
    <property type="match status" value="1"/>
</dbReference>
<dbReference type="Pfam" id="PF00085">
    <property type="entry name" value="Thioredoxin"/>
    <property type="match status" value="1"/>
</dbReference>
<dbReference type="Proteomes" id="UP000016932">
    <property type="component" value="Unassembled WGS sequence"/>
</dbReference>
<dbReference type="EMBL" id="KB446558">
    <property type="protein sequence ID" value="EME83606.1"/>
    <property type="molecule type" value="Genomic_DNA"/>
</dbReference>
<keyword evidence="4" id="KW-1185">Reference proteome</keyword>
<gene>
    <name evidence="3" type="ORF">MYCFIDRAFT_175031</name>
</gene>
<organism evidence="3 4">
    <name type="scientific">Pseudocercospora fijiensis (strain CIRAD86)</name>
    <name type="common">Black leaf streak disease fungus</name>
    <name type="synonym">Mycosphaerella fijiensis</name>
    <dbReference type="NCBI Taxonomy" id="383855"/>
    <lineage>
        <taxon>Eukaryota</taxon>
        <taxon>Fungi</taxon>
        <taxon>Dikarya</taxon>
        <taxon>Ascomycota</taxon>
        <taxon>Pezizomycotina</taxon>
        <taxon>Dothideomycetes</taxon>
        <taxon>Dothideomycetidae</taxon>
        <taxon>Mycosphaerellales</taxon>
        <taxon>Mycosphaerellaceae</taxon>
        <taxon>Pseudocercospora</taxon>
    </lineage>
</organism>
<accession>M3AG90</accession>
<dbReference type="PROSITE" id="PS00194">
    <property type="entry name" value="THIOREDOXIN_1"/>
    <property type="match status" value="1"/>
</dbReference>
<dbReference type="STRING" id="383855.M3AG90"/>
<feature type="domain" description="Thioredoxin" evidence="2">
    <location>
        <begin position="134"/>
        <end position="169"/>
    </location>
</feature>
<name>M3AG90_PSEFD</name>
<feature type="compositionally biased region" description="Basic and acidic residues" evidence="1">
    <location>
        <begin position="54"/>
        <end position="64"/>
    </location>
</feature>
<dbReference type="InterPro" id="IPR036249">
    <property type="entry name" value="Thioredoxin-like_sf"/>
</dbReference>
<dbReference type="RefSeq" id="XP_007926782.1">
    <property type="nucleotide sequence ID" value="XM_007928591.1"/>
</dbReference>
<dbReference type="VEuPathDB" id="FungiDB:MYCFIDRAFT_175031"/>
<dbReference type="HOGENOM" id="CLU_1372732_0_0_1"/>
<evidence type="ECO:0000313" key="4">
    <source>
        <dbReference type="Proteomes" id="UP000016932"/>
    </source>
</evidence>
<sequence>MYSHLDVVTTALGKSNEAASAYRPASPNVLTASALTTMTNGTTTALAPAIIAEGHEAPQKERLGRTSTQRKWHSKPLPPAPCLGEHTNPSPITQNFRPFSVTSATMATFSEESEPAKRTRLVDDFDIQGVHNLQNKAAFDEALAQKDTLLVLDCFATWCGPCKVIAPIMLFRFPKQSHVDAYHASIQPEAVRLGEYDLA</sequence>
<dbReference type="InterPro" id="IPR017937">
    <property type="entry name" value="Thioredoxin_CS"/>
</dbReference>
<protein>
    <recommendedName>
        <fullName evidence="2">Thioredoxin domain-containing protein</fullName>
    </recommendedName>
</protein>
<evidence type="ECO:0000259" key="2">
    <source>
        <dbReference type="Pfam" id="PF00085"/>
    </source>
</evidence>
<dbReference type="OrthoDB" id="10263751at2759"/>
<dbReference type="GeneID" id="19333304"/>
<dbReference type="SUPFAM" id="SSF52833">
    <property type="entry name" value="Thioredoxin-like"/>
    <property type="match status" value="1"/>
</dbReference>
<dbReference type="InterPro" id="IPR013766">
    <property type="entry name" value="Thioredoxin_domain"/>
</dbReference>